<organism evidence="2 3">
    <name type="scientific">Carnegiea gigantea</name>
    <dbReference type="NCBI Taxonomy" id="171969"/>
    <lineage>
        <taxon>Eukaryota</taxon>
        <taxon>Viridiplantae</taxon>
        <taxon>Streptophyta</taxon>
        <taxon>Embryophyta</taxon>
        <taxon>Tracheophyta</taxon>
        <taxon>Spermatophyta</taxon>
        <taxon>Magnoliopsida</taxon>
        <taxon>eudicotyledons</taxon>
        <taxon>Gunneridae</taxon>
        <taxon>Pentapetalae</taxon>
        <taxon>Caryophyllales</taxon>
        <taxon>Cactineae</taxon>
        <taxon>Cactaceae</taxon>
        <taxon>Cactoideae</taxon>
        <taxon>Echinocereeae</taxon>
        <taxon>Carnegiea</taxon>
    </lineage>
</organism>
<gene>
    <name evidence="2" type="ORF">Cgig2_032802</name>
</gene>
<keyword evidence="3" id="KW-1185">Reference proteome</keyword>
<dbReference type="PANTHER" id="PTHR46168">
    <property type="entry name" value="ARMADILLO REPEAT ONLY 4"/>
    <property type="match status" value="1"/>
</dbReference>
<dbReference type="InterPro" id="IPR011989">
    <property type="entry name" value="ARM-like"/>
</dbReference>
<comment type="caution">
    <text evidence="2">The sequence shown here is derived from an EMBL/GenBank/DDBJ whole genome shotgun (WGS) entry which is preliminary data.</text>
</comment>
<dbReference type="PANTHER" id="PTHR46168:SF8">
    <property type="entry name" value="ARMADILLO REPEAT ONLY 1"/>
    <property type="match status" value="1"/>
</dbReference>
<dbReference type="EMBL" id="JAKOGI010000570">
    <property type="protein sequence ID" value="KAJ8432970.1"/>
    <property type="molecule type" value="Genomic_DNA"/>
</dbReference>
<dbReference type="Pfam" id="PF25055">
    <property type="entry name" value="DUF7792"/>
    <property type="match status" value="1"/>
</dbReference>
<proteinExistence type="predicted"/>
<evidence type="ECO:0000313" key="2">
    <source>
        <dbReference type="EMBL" id="KAJ8432970.1"/>
    </source>
</evidence>
<evidence type="ECO:0000313" key="3">
    <source>
        <dbReference type="Proteomes" id="UP001153076"/>
    </source>
</evidence>
<dbReference type="Gene3D" id="1.25.10.10">
    <property type="entry name" value="Leucine-rich Repeat Variant"/>
    <property type="match status" value="1"/>
</dbReference>
<dbReference type="Proteomes" id="UP001153076">
    <property type="component" value="Unassembled WGS sequence"/>
</dbReference>
<reference evidence="2" key="1">
    <citation type="submission" date="2022-04" db="EMBL/GenBank/DDBJ databases">
        <title>Carnegiea gigantea Genome sequencing and assembly v2.</title>
        <authorList>
            <person name="Copetti D."/>
            <person name="Sanderson M.J."/>
            <person name="Burquez A."/>
            <person name="Wojciechowski M.F."/>
        </authorList>
    </citation>
    <scope>NUCLEOTIDE SEQUENCE</scope>
    <source>
        <strain evidence="2">SGP5-SGP5p</strain>
        <tissue evidence="2">Aerial part</tissue>
    </source>
</reference>
<name>A0A9Q1JY26_9CARY</name>
<protein>
    <recommendedName>
        <fullName evidence="1">DUF7792 domain-containing protein</fullName>
    </recommendedName>
</protein>
<dbReference type="SUPFAM" id="SSF48371">
    <property type="entry name" value="ARM repeat"/>
    <property type="match status" value="1"/>
</dbReference>
<dbReference type="AlphaFoldDB" id="A0A9Q1JY26"/>
<dbReference type="Gene3D" id="1.20.930.20">
    <property type="entry name" value="Adaptor protein Cbl, N-terminal domain"/>
    <property type="match status" value="1"/>
</dbReference>
<evidence type="ECO:0000259" key="1">
    <source>
        <dbReference type="Pfam" id="PF25055"/>
    </source>
</evidence>
<dbReference type="InterPro" id="IPR056694">
    <property type="entry name" value="DUF7792"/>
</dbReference>
<dbReference type="InterPro" id="IPR036537">
    <property type="entry name" value="Adaptor_Cbl_N_dom_sf"/>
</dbReference>
<sequence>MGEVVKQILTKPVQLADQVSKAADEANQFRPECLDLQAKTKKLADLLRQAARASNELYERPTRRIIDDTEQALEKALSLVDKCRPGSIIKGVFTIIPNAATSVGPTIANLSSGSLEERSDAAASLVTMILIIEEGGVPPLLKPVKDGRAEGQENAARAIGRLGRDKESVEYIINAGVGAIFAKILKDGHMKVQAMVAWTVSELAPHNPKCQDHFAQNNVVRLLVSNLAFETIQEHSK</sequence>
<dbReference type="InterPro" id="IPR016024">
    <property type="entry name" value="ARM-type_fold"/>
</dbReference>
<accession>A0A9Q1JY26</accession>
<dbReference type="GO" id="GO:0007166">
    <property type="term" value="P:cell surface receptor signaling pathway"/>
    <property type="evidence" value="ECO:0007669"/>
    <property type="project" value="InterPro"/>
</dbReference>
<dbReference type="OrthoDB" id="1709031at2759"/>
<feature type="domain" description="DUF7792" evidence="1">
    <location>
        <begin position="6"/>
        <end position="100"/>
    </location>
</feature>